<protein>
    <submittedName>
        <fullName evidence="3">Uncharacterized protein</fullName>
    </submittedName>
</protein>
<dbReference type="PANTHER" id="PTHR34606">
    <property type="entry name" value="BON DOMAIN-CONTAINING PROTEIN"/>
    <property type="match status" value="1"/>
</dbReference>
<dbReference type="RefSeq" id="WP_119320967.1">
    <property type="nucleotide sequence ID" value="NZ_AP025739.1"/>
</dbReference>
<keyword evidence="4" id="KW-1185">Reference proteome</keyword>
<accession>A0A402CUC0</accession>
<organism evidence="3 4">
    <name type="scientific">Capsulimonas corticalis</name>
    <dbReference type="NCBI Taxonomy" id="2219043"/>
    <lineage>
        <taxon>Bacteria</taxon>
        <taxon>Bacillati</taxon>
        <taxon>Armatimonadota</taxon>
        <taxon>Armatimonadia</taxon>
        <taxon>Capsulimonadales</taxon>
        <taxon>Capsulimonadaceae</taxon>
        <taxon>Capsulimonas</taxon>
    </lineage>
</organism>
<feature type="chain" id="PRO_5044249738" evidence="2">
    <location>
        <begin position="29"/>
        <end position="157"/>
    </location>
</feature>
<evidence type="ECO:0000313" key="3">
    <source>
        <dbReference type="EMBL" id="BDI28911.1"/>
    </source>
</evidence>
<gene>
    <name evidence="3" type="ORF">CCAX7_009620</name>
</gene>
<keyword evidence="2" id="KW-0732">Signal</keyword>
<dbReference type="KEGG" id="ccot:CCAX7_009620"/>
<reference evidence="3 4" key="1">
    <citation type="journal article" date="2019" name="Int. J. Syst. Evol. Microbiol.">
        <title>Capsulimonas corticalis gen. nov., sp. nov., an aerobic capsulated bacterium, of a novel bacterial order, Capsulimonadales ord. nov., of the class Armatimonadia of the phylum Armatimonadetes.</title>
        <authorList>
            <person name="Li J."/>
            <person name="Kudo C."/>
            <person name="Tonouchi A."/>
        </authorList>
    </citation>
    <scope>NUCLEOTIDE SEQUENCE [LARGE SCALE GENOMIC DNA]</scope>
    <source>
        <strain evidence="3 4">AX-7</strain>
    </source>
</reference>
<dbReference type="SMART" id="SM00749">
    <property type="entry name" value="BON"/>
    <property type="match status" value="1"/>
</dbReference>
<proteinExistence type="predicted"/>
<dbReference type="InterPro" id="IPR051686">
    <property type="entry name" value="Lipoprotein_DolP"/>
</dbReference>
<dbReference type="AlphaFoldDB" id="A0A402CUC0"/>
<dbReference type="PROSITE" id="PS50914">
    <property type="entry name" value="BON"/>
    <property type="match status" value="1"/>
</dbReference>
<dbReference type="Gene3D" id="3.30.1340.30">
    <property type="match status" value="1"/>
</dbReference>
<feature type="compositionally biased region" description="Low complexity" evidence="1">
    <location>
        <begin position="48"/>
        <end position="69"/>
    </location>
</feature>
<name>A0A402CUC0_9BACT</name>
<sequence length="157" mass="15664">MTDQMSGVTKNRWAALSLAAALAVALTAGCGKKDEETAPPPSQPSTMTPVPAAGAGATATTNAPPATAPGGPGGTMMNKPSTNPNGAIGDAQITMKVKNALIVDSKVAAKDINVDTKSETVVLRGTQADAASISAAVADAKKIEGVKQVINQLTVKK</sequence>
<feature type="region of interest" description="Disordered" evidence="1">
    <location>
        <begin position="32"/>
        <end position="89"/>
    </location>
</feature>
<dbReference type="InterPro" id="IPR014004">
    <property type="entry name" value="Transpt-assoc_nodulatn_dom_bac"/>
</dbReference>
<evidence type="ECO:0000313" key="4">
    <source>
        <dbReference type="Proteomes" id="UP000287394"/>
    </source>
</evidence>
<feature type="signal peptide" evidence="2">
    <location>
        <begin position="1"/>
        <end position="28"/>
    </location>
</feature>
<dbReference type="EMBL" id="AP025739">
    <property type="protein sequence ID" value="BDI28911.1"/>
    <property type="molecule type" value="Genomic_DNA"/>
</dbReference>
<dbReference type="PANTHER" id="PTHR34606:SF15">
    <property type="entry name" value="BON DOMAIN-CONTAINING PROTEIN"/>
    <property type="match status" value="1"/>
</dbReference>
<evidence type="ECO:0000256" key="2">
    <source>
        <dbReference type="SAM" id="SignalP"/>
    </source>
</evidence>
<dbReference type="InterPro" id="IPR007055">
    <property type="entry name" value="BON_dom"/>
</dbReference>
<evidence type="ECO:0000256" key="1">
    <source>
        <dbReference type="SAM" id="MobiDB-lite"/>
    </source>
</evidence>
<dbReference type="OrthoDB" id="7360581at2"/>
<dbReference type="Proteomes" id="UP000287394">
    <property type="component" value="Chromosome"/>
</dbReference>
<dbReference type="Pfam" id="PF04972">
    <property type="entry name" value="BON"/>
    <property type="match status" value="1"/>
</dbReference>